<gene>
    <name evidence="1" type="ORF">WICPIJ_003200</name>
</gene>
<name>A0A9P8Q8C9_WICPI</name>
<dbReference type="EMBL" id="JAEUBG010001769">
    <property type="protein sequence ID" value="KAH3685841.1"/>
    <property type="molecule type" value="Genomic_DNA"/>
</dbReference>
<organism evidence="1 2">
    <name type="scientific">Wickerhamomyces pijperi</name>
    <name type="common">Yeast</name>
    <name type="synonym">Pichia pijperi</name>
    <dbReference type="NCBI Taxonomy" id="599730"/>
    <lineage>
        <taxon>Eukaryota</taxon>
        <taxon>Fungi</taxon>
        <taxon>Dikarya</taxon>
        <taxon>Ascomycota</taxon>
        <taxon>Saccharomycotina</taxon>
        <taxon>Saccharomycetes</taxon>
        <taxon>Phaffomycetales</taxon>
        <taxon>Wickerhamomycetaceae</taxon>
        <taxon>Wickerhamomyces</taxon>
    </lineage>
</organism>
<evidence type="ECO:0000313" key="2">
    <source>
        <dbReference type="Proteomes" id="UP000774326"/>
    </source>
</evidence>
<dbReference type="Proteomes" id="UP000774326">
    <property type="component" value="Unassembled WGS sequence"/>
</dbReference>
<sequence length="98" mass="11552">MITGSVRGNEALETDADLTIHWNFPVSECTFVEEHKSFVPASYAMTWDPQPEQNLVRCNQSKYILEWENNETSKWERWNSCLRSLIRLNSWEDVEIIS</sequence>
<accession>A0A9P8Q8C9</accession>
<keyword evidence="2" id="KW-1185">Reference proteome</keyword>
<reference evidence="1" key="2">
    <citation type="submission" date="2021-01" db="EMBL/GenBank/DDBJ databases">
        <authorList>
            <person name="Schikora-Tamarit M.A."/>
        </authorList>
    </citation>
    <scope>NUCLEOTIDE SEQUENCE</scope>
    <source>
        <strain evidence="1">CBS2887</strain>
    </source>
</reference>
<dbReference type="AlphaFoldDB" id="A0A9P8Q8C9"/>
<proteinExistence type="predicted"/>
<evidence type="ECO:0000313" key="1">
    <source>
        <dbReference type="EMBL" id="KAH3685841.1"/>
    </source>
</evidence>
<comment type="caution">
    <text evidence="1">The sequence shown here is derived from an EMBL/GenBank/DDBJ whole genome shotgun (WGS) entry which is preliminary data.</text>
</comment>
<protein>
    <submittedName>
        <fullName evidence="1">Uncharacterized protein</fullName>
    </submittedName>
</protein>
<reference evidence="1" key="1">
    <citation type="journal article" date="2021" name="Open Biol.">
        <title>Shared evolutionary footprints suggest mitochondrial oxidative damage underlies multiple complex I losses in fungi.</title>
        <authorList>
            <person name="Schikora-Tamarit M.A."/>
            <person name="Marcet-Houben M."/>
            <person name="Nosek J."/>
            <person name="Gabaldon T."/>
        </authorList>
    </citation>
    <scope>NUCLEOTIDE SEQUENCE</scope>
    <source>
        <strain evidence="1">CBS2887</strain>
    </source>
</reference>